<sequence length="429" mass="45969">MKLTNFPCLFSLVASSLFSQTYAFPPVRRQAGSSSASTIAGSSCASPSCTVSFDVIPTLVVSPSAATVLPSGAGSPITIDFDPLTTSDITLGSIVLQNTDTSATLTLSSTTLPSLTTTIHTSFAPSESPTQVTALEVVAVIVPQAQEVISDSGATCPIDPIGGESSSVQSKRRSFADSLFKRSNSITGCNTDESNLIQTWFSDARTILNTVVPIMTADDAAYATSNHCFVSRRLTGASYKTYFAPQFFDVVKQMGSQILTALDPNSDVYNIRWLCEAASTAARQKCTETRTLIPFAVNAIDTAHTANCFDSITYLCNTLLQATDLSTKLGDFPNICDIDLVNNWETFSKLGAKTIIHELTHANAIGQAAGVNQGTTRVNGQTTFGTNQGFFSEEFYGRPLASSRTNFAQINNADTYAWFFLERYINAKC</sequence>
<feature type="signal peptide" evidence="1">
    <location>
        <begin position="1"/>
        <end position="23"/>
    </location>
</feature>
<evidence type="ECO:0000256" key="1">
    <source>
        <dbReference type="SAM" id="SignalP"/>
    </source>
</evidence>
<gene>
    <name evidence="2" type="ORF">NA57DRAFT_55753</name>
</gene>
<reference evidence="2" key="1">
    <citation type="journal article" date="2020" name="Stud. Mycol.">
        <title>101 Dothideomycetes genomes: a test case for predicting lifestyles and emergence of pathogens.</title>
        <authorList>
            <person name="Haridas S."/>
            <person name="Albert R."/>
            <person name="Binder M."/>
            <person name="Bloem J."/>
            <person name="Labutti K."/>
            <person name="Salamov A."/>
            <person name="Andreopoulos B."/>
            <person name="Baker S."/>
            <person name="Barry K."/>
            <person name="Bills G."/>
            <person name="Bluhm B."/>
            <person name="Cannon C."/>
            <person name="Castanera R."/>
            <person name="Culley D."/>
            <person name="Daum C."/>
            <person name="Ezra D."/>
            <person name="Gonzalez J."/>
            <person name="Henrissat B."/>
            <person name="Kuo A."/>
            <person name="Liang C."/>
            <person name="Lipzen A."/>
            <person name="Lutzoni F."/>
            <person name="Magnuson J."/>
            <person name="Mondo S."/>
            <person name="Nolan M."/>
            <person name="Ohm R."/>
            <person name="Pangilinan J."/>
            <person name="Park H.-J."/>
            <person name="Ramirez L."/>
            <person name="Alfaro M."/>
            <person name="Sun H."/>
            <person name="Tritt A."/>
            <person name="Yoshinaga Y."/>
            <person name="Zwiers L.-H."/>
            <person name="Turgeon B."/>
            <person name="Goodwin S."/>
            <person name="Spatafora J."/>
            <person name="Crous P."/>
            <person name="Grigoriev I."/>
        </authorList>
    </citation>
    <scope>NUCLEOTIDE SEQUENCE</scope>
    <source>
        <strain evidence="2">CBS 133067</strain>
    </source>
</reference>
<organism evidence="2 3">
    <name type="scientific">Rhizodiscina lignyota</name>
    <dbReference type="NCBI Taxonomy" id="1504668"/>
    <lineage>
        <taxon>Eukaryota</taxon>
        <taxon>Fungi</taxon>
        <taxon>Dikarya</taxon>
        <taxon>Ascomycota</taxon>
        <taxon>Pezizomycotina</taxon>
        <taxon>Dothideomycetes</taxon>
        <taxon>Pleosporomycetidae</taxon>
        <taxon>Aulographales</taxon>
        <taxon>Rhizodiscinaceae</taxon>
        <taxon>Rhizodiscina</taxon>
    </lineage>
</organism>
<dbReference type="AlphaFoldDB" id="A0A9P4IJT6"/>
<dbReference type="Proteomes" id="UP000799772">
    <property type="component" value="Unassembled WGS sequence"/>
</dbReference>
<dbReference type="InterPro" id="IPR024079">
    <property type="entry name" value="MetalloPept_cat_dom_sf"/>
</dbReference>
<dbReference type="EMBL" id="ML978125">
    <property type="protein sequence ID" value="KAF2099812.1"/>
    <property type="molecule type" value="Genomic_DNA"/>
</dbReference>
<name>A0A9P4IJT6_9PEZI</name>
<keyword evidence="3" id="KW-1185">Reference proteome</keyword>
<dbReference type="Gene3D" id="3.40.390.10">
    <property type="entry name" value="Collagenase (Catalytic Domain)"/>
    <property type="match status" value="1"/>
</dbReference>
<evidence type="ECO:0008006" key="4">
    <source>
        <dbReference type="Google" id="ProtNLM"/>
    </source>
</evidence>
<comment type="caution">
    <text evidence="2">The sequence shown here is derived from an EMBL/GenBank/DDBJ whole genome shotgun (WGS) entry which is preliminary data.</text>
</comment>
<feature type="chain" id="PRO_5040180601" description="Lysine-specific metallo-endopeptidase domain-containing protein" evidence="1">
    <location>
        <begin position="24"/>
        <end position="429"/>
    </location>
</feature>
<keyword evidence="1" id="KW-0732">Signal</keyword>
<accession>A0A9P4IJT6</accession>
<protein>
    <recommendedName>
        <fullName evidence="4">Lysine-specific metallo-endopeptidase domain-containing protein</fullName>
    </recommendedName>
</protein>
<evidence type="ECO:0000313" key="3">
    <source>
        <dbReference type="Proteomes" id="UP000799772"/>
    </source>
</evidence>
<proteinExistence type="predicted"/>
<dbReference type="GO" id="GO:0008237">
    <property type="term" value="F:metallopeptidase activity"/>
    <property type="evidence" value="ECO:0007669"/>
    <property type="project" value="InterPro"/>
</dbReference>
<dbReference type="OrthoDB" id="412874at2759"/>
<evidence type="ECO:0000313" key="2">
    <source>
        <dbReference type="EMBL" id="KAF2099812.1"/>
    </source>
</evidence>